<dbReference type="EMBL" id="BSXW01001366">
    <property type="protein sequence ID" value="GMF36200.1"/>
    <property type="molecule type" value="Genomic_DNA"/>
</dbReference>
<feature type="region of interest" description="Disordered" evidence="18">
    <location>
        <begin position="401"/>
        <end position="420"/>
    </location>
</feature>
<dbReference type="PANTHER" id="PTHR31297:SF34">
    <property type="entry name" value="GLUCAN 1,3-BETA-GLUCOSIDASE 2"/>
    <property type="match status" value="1"/>
</dbReference>
<dbReference type="EC" id="3.2.1.58" evidence="16"/>
<feature type="chain" id="PRO_5040846743" description="glucan 1,3-beta-glucosidase" evidence="19">
    <location>
        <begin position="23"/>
        <end position="722"/>
    </location>
</feature>
<evidence type="ECO:0000256" key="13">
    <source>
        <dbReference type="ARBA" id="ARBA00023316"/>
    </source>
</evidence>
<organism evidence="21 22">
    <name type="scientific">Phytophthora lilii</name>
    <dbReference type="NCBI Taxonomy" id="2077276"/>
    <lineage>
        <taxon>Eukaryota</taxon>
        <taxon>Sar</taxon>
        <taxon>Stramenopiles</taxon>
        <taxon>Oomycota</taxon>
        <taxon>Peronosporomycetes</taxon>
        <taxon>Peronosporales</taxon>
        <taxon>Peronosporaceae</taxon>
        <taxon>Phytophthora</taxon>
    </lineage>
</organism>
<feature type="domain" description="Apple" evidence="20">
    <location>
        <begin position="184"/>
        <end position="256"/>
    </location>
</feature>
<accession>A0A9W7CPI3</accession>
<keyword evidence="10" id="KW-1015">Disulfide bond</keyword>
<protein>
    <recommendedName>
        <fullName evidence="16">glucan 1,3-beta-glucosidase</fullName>
        <ecNumber evidence="16">3.2.1.58</ecNumber>
    </recommendedName>
    <alternativeName>
        <fullName evidence="17">Exo-1,3-beta-glucanase D</fullName>
    </alternativeName>
</protein>
<evidence type="ECO:0000256" key="14">
    <source>
        <dbReference type="ARBA" id="ARBA00036824"/>
    </source>
</evidence>
<dbReference type="OrthoDB" id="1887033at2759"/>
<evidence type="ECO:0000313" key="22">
    <source>
        <dbReference type="Proteomes" id="UP001165083"/>
    </source>
</evidence>
<evidence type="ECO:0000256" key="9">
    <source>
        <dbReference type="ARBA" id="ARBA00023136"/>
    </source>
</evidence>
<dbReference type="SMART" id="SM00223">
    <property type="entry name" value="APPLE"/>
    <property type="match status" value="2"/>
</dbReference>
<dbReference type="FunFam" id="3.50.4.10:FF:000028">
    <property type="entry name" value="Uncharacterized protein"/>
    <property type="match status" value="1"/>
</dbReference>
<evidence type="ECO:0000313" key="21">
    <source>
        <dbReference type="EMBL" id="GMF36200.1"/>
    </source>
</evidence>
<comment type="similarity">
    <text evidence="2">Belongs to the glycosyl hydrolase 5 (cellulase A) family.</text>
</comment>
<dbReference type="CDD" id="cd01100">
    <property type="entry name" value="APPLE_Factor_XI_like"/>
    <property type="match status" value="1"/>
</dbReference>
<evidence type="ECO:0000256" key="19">
    <source>
        <dbReference type="SAM" id="SignalP"/>
    </source>
</evidence>
<proteinExistence type="inferred from homology"/>
<sequence>MVRSSSGVILALVVSVLRGVSAQCAGSGQYCGNDQTGPGCCSSGEYCQPWNPSYYQCRPTPAKCGVPEVGVDYYGNDISSFAGMKLPDDCCNKCAETSGCAAYTFVNYGWDGQTHCYLKSGTGVKKSVIGVVSAVVSSSGAATCGTQNGGYCGNSQGTFCCPANTYCQPWNSDYYQCKDVPDKCSTQLTDVDFYGNDMGVSFGKYPWDCCDKCTQTSGCVGYTFVSTDSRGPACYLKSSLFGRRTSVGAVSGIVSSLHVQAKIRSGAVQAKAVNLGGWFVSENWMSWDSPLWKDVPGDIAWKGEYTVMKYLGKTKGTAAFEEHRKTWITEADISAISRTGVLNTVRVPVGHWIIRDATTAPGSEGEMYAPGGLKYVDTLINDWAVKYNIAVVLSLHAHQGSQNGYESTSPPVNGETKWSTSQTNVDNSIKFATFLAARYKDSPAFLGLSLMNEPNPPTNRNILLGYYAEAYKQIRATGNKCILFVSPFLSEQGPEGFTNMLSAPQYENVWNEVHAYFIWGYDGKSEEWILSNLDTYRQYNLQKMSKNNRLFVGEWCMGGPPDQNGIFQNIDNFHELGRKQLIMFNAEATGGWAFWSWRHSDETIKRTGWSMRKLLRDGDLVLIALHNDSAHRQSFCAFCMVSRLFDRWTCYYYHFEFGDERVCLDKNGGPIPALLFREMHDSSLFESPEHTNITNKSITTLPVEGFDTSMAPADSSYNMNQR</sequence>
<keyword evidence="3" id="KW-1003">Cell membrane</keyword>
<gene>
    <name evidence="21" type="ORF">Plil01_001532800</name>
</gene>
<dbReference type="Pfam" id="PF14295">
    <property type="entry name" value="PAN_4"/>
    <property type="match status" value="2"/>
</dbReference>
<keyword evidence="4" id="KW-0812">Transmembrane</keyword>
<evidence type="ECO:0000256" key="8">
    <source>
        <dbReference type="ARBA" id="ARBA00022989"/>
    </source>
</evidence>
<name>A0A9W7CPI3_9STRA</name>
<comment type="subcellular location">
    <subcellularLocation>
        <location evidence="1">Cell membrane</location>
        <topology evidence="1">Single-pass type II membrane protein</topology>
    </subcellularLocation>
</comment>
<evidence type="ECO:0000256" key="5">
    <source>
        <dbReference type="ARBA" id="ARBA00022737"/>
    </source>
</evidence>
<dbReference type="InterPro" id="IPR017853">
    <property type="entry name" value="GH"/>
</dbReference>
<dbReference type="Pfam" id="PF00150">
    <property type="entry name" value="Cellulase"/>
    <property type="match status" value="1"/>
</dbReference>
<comment type="caution">
    <text evidence="21">The sequence shown here is derived from an EMBL/GenBank/DDBJ whole genome shotgun (WGS) entry which is preliminary data.</text>
</comment>
<evidence type="ECO:0000256" key="12">
    <source>
        <dbReference type="ARBA" id="ARBA00023295"/>
    </source>
</evidence>
<evidence type="ECO:0000256" key="4">
    <source>
        <dbReference type="ARBA" id="ARBA00022692"/>
    </source>
</evidence>
<dbReference type="GO" id="GO:0009986">
    <property type="term" value="C:cell surface"/>
    <property type="evidence" value="ECO:0007669"/>
    <property type="project" value="TreeGrafter"/>
</dbReference>
<feature type="domain" description="Apple" evidence="20">
    <location>
        <begin position="67"/>
        <end position="144"/>
    </location>
</feature>
<evidence type="ECO:0000256" key="7">
    <source>
        <dbReference type="ARBA" id="ARBA00022968"/>
    </source>
</evidence>
<keyword evidence="19" id="KW-0732">Signal</keyword>
<dbReference type="GO" id="GO:0006508">
    <property type="term" value="P:proteolysis"/>
    <property type="evidence" value="ECO:0007669"/>
    <property type="project" value="InterPro"/>
</dbReference>
<dbReference type="InterPro" id="IPR001547">
    <property type="entry name" value="Glyco_hydro_5"/>
</dbReference>
<dbReference type="GO" id="GO:0004338">
    <property type="term" value="F:glucan exo-1,3-beta-glucosidase activity"/>
    <property type="evidence" value="ECO:0007669"/>
    <property type="project" value="UniProtKB-EC"/>
</dbReference>
<keyword evidence="22" id="KW-1185">Reference proteome</keyword>
<dbReference type="PANTHER" id="PTHR31297">
    <property type="entry name" value="GLUCAN ENDO-1,6-BETA-GLUCOSIDASE B"/>
    <property type="match status" value="1"/>
</dbReference>
<keyword evidence="5" id="KW-0677">Repeat</keyword>
<keyword evidence="9" id="KW-0472">Membrane</keyword>
<feature type="signal peptide" evidence="19">
    <location>
        <begin position="1"/>
        <end position="22"/>
    </location>
</feature>
<dbReference type="SUPFAM" id="SSF51445">
    <property type="entry name" value="(Trans)glycosidases"/>
    <property type="match status" value="1"/>
</dbReference>
<dbReference type="InterPro" id="IPR003609">
    <property type="entry name" value="Pan_app"/>
</dbReference>
<evidence type="ECO:0000256" key="10">
    <source>
        <dbReference type="ARBA" id="ARBA00023157"/>
    </source>
</evidence>
<dbReference type="GO" id="GO:0005886">
    <property type="term" value="C:plasma membrane"/>
    <property type="evidence" value="ECO:0007669"/>
    <property type="project" value="UniProtKB-SubCell"/>
</dbReference>
<comment type="function">
    <text evidence="15">Glucosidase involved in the degradation of cellulosic biomass. Active on lichenan.</text>
</comment>
<keyword evidence="12" id="KW-0326">Glycosidase</keyword>
<evidence type="ECO:0000256" key="15">
    <source>
        <dbReference type="ARBA" id="ARBA00037126"/>
    </source>
</evidence>
<dbReference type="GO" id="GO:0071555">
    <property type="term" value="P:cell wall organization"/>
    <property type="evidence" value="ECO:0007669"/>
    <property type="project" value="UniProtKB-KW"/>
</dbReference>
<evidence type="ECO:0000256" key="1">
    <source>
        <dbReference type="ARBA" id="ARBA00004401"/>
    </source>
</evidence>
<evidence type="ECO:0000256" key="11">
    <source>
        <dbReference type="ARBA" id="ARBA00023180"/>
    </source>
</evidence>
<dbReference type="Proteomes" id="UP001165083">
    <property type="component" value="Unassembled WGS sequence"/>
</dbReference>
<evidence type="ECO:0000256" key="16">
    <source>
        <dbReference type="ARBA" id="ARBA00038929"/>
    </source>
</evidence>
<comment type="catalytic activity">
    <reaction evidence="14">
        <text>Successive hydrolysis of beta-D-glucose units from the non-reducing ends of (1-&gt;3)-beta-D-glucans, releasing alpha-glucose.</text>
        <dbReference type="EC" id="3.2.1.58"/>
    </reaction>
</comment>
<dbReference type="GO" id="GO:0009251">
    <property type="term" value="P:glucan catabolic process"/>
    <property type="evidence" value="ECO:0007669"/>
    <property type="project" value="TreeGrafter"/>
</dbReference>
<keyword evidence="8" id="KW-1133">Transmembrane helix</keyword>
<evidence type="ECO:0000256" key="3">
    <source>
        <dbReference type="ARBA" id="ARBA00022475"/>
    </source>
</evidence>
<dbReference type="InterPro" id="IPR050386">
    <property type="entry name" value="Glycosyl_hydrolase_5"/>
</dbReference>
<evidence type="ECO:0000259" key="20">
    <source>
        <dbReference type="SMART" id="SM00223"/>
    </source>
</evidence>
<evidence type="ECO:0000256" key="17">
    <source>
        <dbReference type="ARBA" id="ARBA00041260"/>
    </source>
</evidence>
<dbReference type="InterPro" id="IPR000177">
    <property type="entry name" value="Apple"/>
</dbReference>
<keyword evidence="6" id="KW-0378">Hydrolase</keyword>
<keyword evidence="11" id="KW-0325">Glycoprotein</keyword>
<dbReference type="FunFam" id="3.20.20.80:FF:000113">
    <property type="entry name" value="Glucan 1,3-beta-glucosidase"/>
    <property type="match status" value="1"/>
</dbReference>
<dbReference type="AlphaFoldDB" id="A0A9W7CPI3"/>
<evidence type="ECO:0000256" key="6">
    <source>
        <dbReference type="ARBA" id="ARBA00022801"/>
    </source>
</evidence>
<keyword evidence="13" id="KW-0961">Cell wall biogenesis/degradation</keyword>
<dbReference type="Gene3D" id="3.20.20.80">
    <property type="entry name" value="Glycosidases"/>
    <property type="match status" value="1"/>
</dbReference>
<evidence type="ECO:0000256" key="2">
    <source>
        <dbReference type="ARBA" id="ARBA00005641"/>
    </source>
</evidence>
<dbReference type="GO" id="GO:0005576">
    <property type="term" value="C:extracellular region"/>
    <property type="evidence" value="ECO:0007669"/>
    <property type="project" value="InterPro"/>
</dbReference>
<keyword evidence="7" id="KW-0735">Signal-anchor</keyword>
<reference evidence="21" key="1">
    <citation type="submission" date="2023-04" db="EMBL/GenBank/DDBJ databases">
        <title>Phytophthora lilii NBRC 32176.</title>
        <authorList>
            <person name="Ichikawa N."/>
            <person name="Sato H."/>
            <person name="Tonouchi N."/>
        </authorList>
    </citation>
    <scope>NUCLEOTIDE SEQUENCE</scope>
    <source>
        <strain evidence="21">NBRC 32176</strain>
    </source>
</reference>
<evidence type="ECO:0000256" key="18">
    <source>
        <dbReference type="SAM" id="MobiDB-lite"/>
    </source>
</evidence>
<dbReference type="Gene3D" id="3.50.4.10">
    <property type="entry name" value="Hepatocyte Growth Factor"/>
    <property type="match status" value="2"/>
</dbReference>